<evidence type="ECO:0000313" key="2">
    <source>
        <dbReference type="Proteomes" id="UP001589896"/>
    </source>
</evidence>
<dbReference type="RefSeq" id="WP_386670486.1">
    <property type="nucleotide sequence ID" value="NZ_JBHLTG010000004.1"/>
</dbReference>
<dbReference type="PANTHER" id="PTHR33361">
    <property type="entry name" value="GLR0591 PROTEIN"/>
    <property type="match status" value="1"/>
</dbReference>
<keyword evidence="2" id="KW-1185">Reference proteome</keyword>
<gene>
    <name evidence="1" type="ORF">ACFFGH_17190</name>
</gene>
<proteinExistence type="predicted"/>
<dbReference type="InterPro" id="IPR010281">
    <property type="entry name" value="DUF885"/>
</dbReference>
<dbReference type="EMBL" id="JBHLTG010000004">
    <property type="protein sequence ID" value="MFC0679574.1"/>
    <property type="molecule type" value="Genomic_DNA"/>
</dbReference>
<evidence type="ECO:0000313" key="1">
    <source>
        <dbReference type="EMBL" id="MFC0679574.1"/>
    </source>
</evidence>
<sequence length="594" mass="68232">MLSISGAAVAAHTWYARPLSLDWFYTRVFVQFTLENPEMLSQLRLFEQAGIKGHNARLTDRSLEQLEAETKRWEGQYAIFKSYDRDALSAEKRVSYDVFDTYLADDLVHGKRFQFHNFPVNQMSGAQSELPNFMVNTHVIETERDARDYLARIDQFDTYFDQIIEQLKHRESLGILPPRFTVEKVLEQMREFIAVPVAQHMLRTSFDKKLAAIPPEDLDGATRVALQRELTRRIETVVYPAYRRLIAYHDALLPKATSNDGVWRLPDGDAFYAWRIRSHTTTDMSADEIHGIGLAEVDRIAAEMDAILIGERLVGGTIGERVQQLARRPDQLYPDTDAGRAQILADYQKIIDEVSAGVRDRFALQPKAPVQVRRVPAFSEKTAPRAYYEPPSTDGARPGVFYANLRNVAETPRFGMRTLAYHEGVPGHHFQIARAQELEGLPLFRRFVGFTAYSEGWALYAEQVAWEAGFQKAPLDNLGRLRAEMYRAVRLVVDTGMHEKRWSRERAIDYMRAHTGMEEEEATAEIERYLVNPAQALAYKVGMLKILELRERAQRELGARFDLREFHEVVLGSGAVPIFVLEKLVHDWIQKRRV</sequence>
<accession>A0ABV6RRG1</accession>
<comment type="caution">
    <text evidence="1">The sequence shown here is derived from an EMBL/GenBank/DDBJ whole genome shotgun (WGS) entry which is preliminary data.</text>
</comment>
<reference evidence="1 2" key="1">
    <citation type="submission" date="2024-09" db="EMBL/GenBank/DDBJ databases">
        <authorList>
            <person name="Sun Q."/>
            <person name="Mori K."/>
        </authorList>
    </citation>
    <scope>NUCLEOTIDE SEQUENCE [LARGE SCALE GENOMIC DNA]</scope>
    <source>
        <strain evidence="1 2">KCTC 23076</strain>
    </source>
</reference>
<name>A0ABV6RRG1_9GAMM</name>
<protein>
    <submittedName>
        <fullName evidence="1">DUF885 family protein</fullName>
    </submittedName>
</protein>
<dbReference type="Proteomes" id="UP001589896">
    <property type="component" value="Unassembled WGS sequence"/>
</dbReference>
<dbReference type="Pfam" id="PF05960">
    <property type="entry name" value="DUF885"/>
    <property type="match status" value="1"/>
</dbReference>
<dbReference type="PANTHER" id="PTHR33361:SF2">
    <property type="entry name" value="DUF885 DOMAIN-CONTAINING PROTEIN"/>
    <property type="match status" value="1"/>
</dbReference>
<organism evidence="1 2">
    <name type="scientific">Lysobacter korlensis</name>
    <dbReference type="NCBI Taxonomy" id="553636"/>
    <lineage>
        <taxon>Bacteria</taxon>
        <taxon>Pseudomonadati</taxon>
        <taxon>Pseudomonadota</taxon>
        <taxon>Gammaproteobacteria</taxon>
        <taxon>Lysobacterales</taxon>
        <taxon>Lysobacteraceae</taxon>
        <taxon>Lysobacter</taxon>
    </lineage>
</organism>